<comment type="caution">
    <text evidence="5">The sequence shown here is derived from an EMBL/GenBank/DDBJ whole genome shotgun (WGS) entry which is preliminary data.</text>
</comment>
<dbReference type="GO" id="GO:0030973">
    <property type="term" value="F:molybdate ion binding"/>
    <property type="evidence" value="ECO:0007669"/>
    <property type="project" value="TreeGrafter"/>
</dbReference>
<evidence type="ECO:0000256" key="3">
    <source>
        <dbReference type="ARBA" id="ARBA00022729"/>
    </source>
</evidence>
<dbReference type="Proteomes" id="UP000179334">
    <property type="component" value="Unassembled WGS sequence"/>
</dbReference>
<keyword evidence="2" id="KW-0479">Metal-binding</keyword>
<feature type="non-terminal residue" evidence="5">
    <location>
        <position position="1"/>
    </location>
</feature>
<keyword evidence="3 4" id="KW-0732">Signal</keyword>
<feature type="non-terminal residue" evidence="5">
    <location>
        <position position="177"/>
    </location>
</feature>
<organism evidence="5 6">
    <name type="scientific">Candidatus Muproteobacteria bacterium RBG_16_64_10</name>
    <dbReference type="NCBI Taxonomy" id="1817757"/>
    <lineage>
        <taxon>Bacteria</taxon>
        <taxon>Pseudomonadati</taxon>
        <taxon>Pseudomonadota</taxon>
        <taxon>Candidatus Muproteobacteria</taxon>
    </lineage>
</organism>
<dbReference type="EMBL" id="MFSR01000018">
    <property type="protein sequence ID" value="OGI40726.1"/>
    <property type="molecule type" value="Genomic_DNA"/>
</dbReference>
<dbReference type="PANTHER" id="PTHR30632:SF14">
    <property type="entry name" value="TUNGSTATE_MOLYBDATE_CHROMATE-BINDING PROTEIN MODA"/>
    <property type="match status" value="1"/>
</dbReference>
<dbReference type="GO" id="GO:0015689">
    <property type="term" value="P:molybdate ion transport"/>
    <property type="evidence" value="ECO:0007669"/>
    <property type="project" value="InterPro"/>
</dbReference>
<accession>A0A1F6T6K9</accession>
<evidence type="ECO:0000313" key="5">
    <source>
        <dbReference type="EMBL" id="OGI40726.1"/>
    </source>
</evidence>
<sequence length="177" mass="18903">IILFAIAAALSGGVSAAERPLTIAAAANLKDVMQALVADFRKTHADAKVDVVLGSSGKFAQQIAHGAPYDLFFSADLEYPQRLVTERLTASGVRTYARGRLVLWSATRDARRLTLKELADPAIRRIAIANPKLAPYGARAQQALERAGVWDQLRGKLVFGENVSQAAQFADSGGADV</sequence>
<dbReference type="Gene3D" id="3.40.190.10">
    <property type="entry name" value="Periplasmic binding protein-like II"/>
    <property type="match status" value="2"/>
</dbReference>
<dbReference type="InterPro" id="IPR050682">
    <property type="entry name" value="ModA/WtpA"/>
</dbReference>
<dbReference type="GO" id="GO:0046872">
    <property type="term" value="F:metal ion binding"/>
    <property type="evidence" value="ECO:0007669"/>
    <property type="project" value="UniProtKB-KW"/>
</dbReference>
<comment type="similarity">
    <text evidence="1">Belongs to the bacterial solute-binding protein ModA family.</text>
</comment>
<dbReference type="PANTHER" id="PTHR30632">
    <property type="entry name" value="MOLYBDATE-BINDING PERIPLASMIC PROTEIN"/>
    <property type="match status" value="1"/>
</dbReference>
<proteinExistence type="inferred from homology"/>
<evidence type="ECO:0000256" key="4">
    <source>
        <dbReference type="SAM" id="SignalP"/>
    </source>
</evidence>
<dbReference type="AlphaFoldDB" id="A0A1F6T6K9"/>
<evidence type="ECO:0000256" key="1">
    <source>
        <dbReference type="ARBA" id="ARBA00009175"/>
    </source>
</evidence>
<protein>
    <submittedName>
        <fullName evidence="5">Molybdate ABC transporter substrate-binding protein</fullName>
    </submittedName>
</protein>
<dbReference type="Pfam" id="PF13531">
    <property type="entry name" value="SBP_bac_11"/>
    <property type="match status" value="1"/>
</dbReference>
<feature type="chain" id="PRO_5009225435" evidence="4">
    <location>
        <begin position="17"/>
        <end position="177"/>
    </location>
</feature>
<evidence type="ECO:0000256" key="2">
    <source>
        <dbReference type="ARBA" id="ARBA00022723"/>
    </source>
</evidence>
<dbReference type="InterPro" id="IPR005950">
    <property type="entry name" value="ModA"/>
</dbReference>
<dbReference type="SUPFAM" id="SSF53850">
    <property type="entry name" value="Periplasmic binding protein-like II"/>
    <property type="match status" value="1"/>
</dbReference>
<reference evidence="5 6" key="1">
    <citation type="journal article" date="2016" name="Nat. Commun.">
        <title>Thousands of microbial genomes shed light on interconnected biogeochemical processes in an aquifer system.</title>
        <authorList>
            <person name="Anantharaman K."/>
            <person name="Brown C.T."/>
            <person name="Hug L.A."/>
            <person name="Sharon I."/>
            <person name="Castelle C.J."/>
            <person name="Probst A.J."/>
            <person name="Thomas B.C."/>
            <person name="Singh A."/>
            <person name="Wilkins M.J."/>
            <person name="Karaoz U."/>
            <person name="Brodie E.L."/>
            <person name="Williams K.H."/>
            <person name="Hubbard S.S."/>
            <person name="Banfield J.F."/>
        </authorList>
    </citation>
    <scope>NUCLEOTIDE SEQUENCE [LARGE SCALE GENOMIC DNA]</scope>
</reference>
<evidence type="ECO:0000313" key="6">
    <source>
        <dbReference type="Proteomes" id="UP000179334"/>
    </source>
</evidence>
<feature type="signal peptide" evidence="4">
    <location>
        <begin position="1"/>
        <end position="16"/>
    </location>
</feature>
<dbReference type="NCBIfam" id="TIGR01256">
    <property type="entry name" value="modA"/>
    <property type="match status" value="1"/>
</dbReference>
<name>A0A1F6T6K9_9PROT</name>
<gene>
    <name evidence="5" type="ORF">A2V91_05110</name>
</gene>